<evidence type="ECO:0000313" key="4">
    <source>
        <dbReference type="Proteomes" id="UP001209737"/>
    </source>
</evidence>
<name>A0ABT3LUK9_9LEPT</name>
<feature type="domain" description="Activator of Hsp90 ATPase homologue 1/2-like C-terminal" evidence="2">
    <location>
        <begin position="20"/>
        <end position="142"/>
    </location>
</feature>
<dbReference type="Proteomes" id="UP001209737">
    <property type="component" value="Unassembled WGS sequence"/>
</dbReference>
<organism evidence="3 4">
    <name type="scientific">Leptospira limi</name>
    <dbReference type="NCBI Taxonomy" id="2950023"/>
    <lineage>
        <taxon>Bacteria</taxon>
        <taxon>Pseudomonadati</taxon>
        <taxon>Spirochaetota</taxon>
        <taxon>Spirochaetia</taxon>
        <taxon>Leptospirales</taxon>
        <taxon>Leptospiraceae</taxon>
        <taxon>Leptospira</taxon>
    </lineage>
</organism>
<dbReference type="CDD" id="cd07814">
    <property type="entry name" value="SRPBCC_CalC_Aha1-like"/>
    <property type="match status" value="1"/>
</dbReference>
<comment type="similarity">
    <text evidence="1">Belongs to the AHA1 family.</text>
</comment>
<dbReference type="EMBL" id="JAMQPV010000001">
    <property type="protein sequence ID" value="MCW7461406.1"/>
    <property type="molecule type" value="Genomic_DNA"/>
</dbReference>
<comment type="caution">
    <text evidence="3">The sequence shown here is derived from an EMBL/GenBank/DDBJ whole genome shotgun (WGS) entry which is preliminary data.</text>
</comment>
<dbReference type="Pfam" id="PF08327">
    <property type="entry name" value="AHSA1"/>
    <property type="match status" value="1"/>
</dbReference>
<dbReference type="SUPFAM" id="SSF55961">
    <property type="entry name" value="Bet v1-like"/>
    <property type="match status" value="1"/>
</dbReference>
<dbReference type="InterPro" id="IPR013538">
    <property type="entry name" value="ASHA1/2-like_C"/>
</dbReference>
<dbReference type="InterPro" id="IPR023393">
    <property type="entry name" value="START-like_dom_sf"/>
</dbReference>
<keyword evidence="4" id="KW-1185">Reference proteome</keyword>
<dbReference type="Gene3D" id="3.30.530.20">
    <property type="match status" value="1"/>
</dbReference>
<evidence type="ECO:0000256" key="1">
    <source>
        <dbReference type="ARBA" id="ARBA00006817"/>
    </source>
</evidence>
<protein>
    <submittedName>
        <fullName evidence="3">SRPBCC domain-containing protein</fullName>
    </submittedName>
</protein>
<proteinExistence type="inferred from homology"/>
<gene>
    <name evidence="3" type="ORF">ND812_04815</name>
</gene>
<evidence type="ECO:0000313" key="3">
    <source>
        <dbReference type="EMBL" id="MCW7461406.1"/>
    </source>
</evidence>
<dbReference type="RefSeq" id="WP_265374507.1">
    <property type="nucleotide sequence ID" value="NZ_JAMQPV010000001.1"/>
</dbReference>
<sequence length="148" mass="17366">MPSINQTLKIEFNIFIHSNVKKIWNLLVTPDSIKEYLYGTETISNWTIGSDIRFKGEWDGKTYEDKGTILNLEFQKELKYTYLSSFSGMPDLPENYSVIAMNLVEKKEGVVLRLCQTGFFSEEQQKHSEENWREILEKIRMLAEDRSV</sequence>
<accession>A0ABT3LUK9</accession>
<reference evidence="3 4" key="1">
    <citation type="submission" date="2022-06" db="EMBL/GenBank/DDBJ databases">
        <title>Leptospira isolates from biofilms formed at urban environments.</title>
        <authorList>
            <person name="Ribeiro P.S."/>
            <person name="Sousa T."/>
            <person name="Carvalho N."/>
            <person name="Aburjaile F."/>
            <person name="Neves F."/>
            <person name="Oliveira D."/>
            <person name="Blanco L."/>
            <person name="Lima J."/>
            <person name="Costa F."/>
            <person name="Brenig B."/>
            <person name="Soares S."/>
            <person name="Ramos R."/>
            <person name="Goes-Neto A."/>
            <person name="Matiuzzi M."/>
            <person name="Azevedo V."/>
            <person name="Ristow P."/>
        </authorList>
    </citation>
    <scope>NUCLEOTIDE SEQUENCE [LARGE SCALE GENOMIC DNA]</scope>
    <source>
        <strain evidence="3 4">VSF25</strain>
    </source>
</reference>
<evidence type="ECO:0000259" key="2">
    <source>
        <dbReference type="Pfam" id="PF08327"/>
    </source>
</evidence>